<dbReference type="SUPFAM" id="SSF50965">
    <property type="entry name" value="Galactose oxidase, central domain"/>
    <property type="match status" value="1"/>
</dbReference>
<reference evidence="2" key="1">
    <citation type="journal article" date="2019" name="Int. J. Syst. Evol. Microbiol.">
        <title>The Global Catalogue of Microorganisms (GCM) 10K type strain sequencing project: providing services to taxonomists for standard genome sequencing and annotation.</title>
        <authorList>
            <consortium name="The Broad Institute Genomics Platform"/>
            <consortium name="The Broad Institute Genome Sequencing Center for Infectious Disease"/>
            <person name="Wu L."/>
            <person name="Ma J."/>
        </authorList>
    </citation>
    <scope>NUCLEOTIDE SEQUENCE [LARGE SCALE GENOMIC DNA]</scope>
    <source>
        <strain evidence="2">CGMCC 4.7241</strain>
    </source>
</reference>
<protein>
    <submittedName>
        <fullName evidence="1">Uncharacterized protein</fullName>
    </submittedName>
</protein>
<keyword evidence="2" id="KW-1185">Reference proteome</keyword>
<dbReference type="EMBL" id="JBHRZH010000048">
    <property type="protein sequence ID" value="MFC3766082.1"/>
    <property type="molecule type" value="Genomic_DNA"/>
</dbReference>
<organism evidence="1 2">
    <name type="scientific">Tenggerimyces flavus</name>
    <dbReference type="NCBI Taxonomy" id="1708749"/>
    <lineage>
        <taxon>Bacteria</taxon>
        <taxon>Bacillati</taxon>
        <taxon>Actinomycetota</taxon>
        <taxon>Actinomycetes</taxon>
        <taxon>Propionibacteriales</taxon>
        <taxon>Nocardioidaceae</taxon>
        <taxon>Tenggerimyces</taxon>
    </lineage>
</organism>
<sequence>MSAGTLLLTLSLAVSPLQWSPEPTGVTDGVLYRIEGTTPHSLWTVGIDITRDGEALAFSPLALHRERGRWVETKQPVTSGRLDDVAVRRPSDVWAVGTAPDDVDGLPYVQHWNGRKWAVVKSPALQPGWGGSFTSVSTAPNGDLWITGNSFALDGSAFEQLLYRYANGTWHRIPTEGVPSYLWNTIPLSPRDVWAVGIGGIAHFDGQTWTPAKLPGDTGPRELNLQDLVVRGPKDVWAVGHRPDDTLWRRPLIVHYDGTTWTELATPAETGQLHSLQFVDGKPIALGENPESGREPYLLVRKGDAFVRADSPEGAGALYDSVLVRGRIWAVGTNGPDGDDVADPYVATSKW</sequence>
<dbReference type="Proteomes" id="UP001595699">
    <property type="component" value="Unassembled WGS sequence"/>
</dbReference>
<evidence type="ECO:0000313" key="1">
    <source>
        <dbReference type="EMBL" id="MFC3766082.1"/>
    </source>
</evidence>
<proteinExistence type="predicted"/>
<accession>A0ABV7YM19</accession>
<dbReference type="InterPro" id="IPR011043">
    <property type="entry name" value="Gal_Oxase/kelch_b-propeller"/>
</dbReference>
<gene>
    <name evidence="1" type="ORF">ACFOUW_34975</name>
</gene>
<dbReference type="RefSeq" id="WP_205116699.1">
    <property type="nucleotide sequence ID" value="NZ_JAFBCM010000001.1"/>
</dbReference>
<evidence type="ECO:0000313" key="2">
    <source>
        <dbReference type="Proteomes" id="UP001595699"/>
    </source>
</evidence>
<comment type="caution">
    <text evidence="1">The sequence shown here is derived from an EMBL/GenBank/DDBJ whole genome shotgun (WGS) entry which is preliminary data.</text>
</comment>
<name>A0ABV7YM19_9ACTN</name>